<evidence type="ECO:0000313" key="1">
    <source>
        <dbReference type="EMBL" id="KTD15689.1"/>
    </source>
</evidence>
<name>A0ABR5R7M0_9GAMM</name>
<keyword evidence="2" id="KW-1185">Reference proteome</keyword>
<evidence type="ECO:0000313" key="2">
    <source>
        <dbReference type="Proteomes" id="UP000054691"/>
    </source>
</evidence>
<feature type="non-terminal residue" evidence="1">
    <location>
        <position position="1"/>
    </location>
</feature>
<comment type="caution">
    <text evidence="1">The sequence shown here is derived from an EMBL/GenBank/DDBJ whole genome shotgun (WGS) entry which is preliminary data.</text>
</comment>
<sequence>QTTTEEDWMYDTPKLDDVVTTVSVSLDGTCVFMCQEGWREAMTGTIAYDLFGCCTRV</sequence>
<dbReference type="EMBL" id="LNYE01000003">
    <property type="protein sequence ID" value="KTD15689.1"/>
    <property type="molecule type" value="Genomic_DNA"/>
</dbReference>
<gene>
    <name evidence="1" type="ORF">Lgra_0355</name>
</gene>
<proteinExistence type="predicted"/>
<organism evidence="1 2">
    <name type="scientific">Legionella gratiana</name>
    <dbReference type="NCBI Taxonomy" id="45066"/>
    <lineage>
        <taxon>Bacteria</taxon>
        <taxon>Pseudomonadati</taxon>
        <taxon>Pseudomonadota</taxon>
        <taxon>Gammaproteobacteria</taxon>
        <taxon>Legionellales</taxon>
        <taxon>Legionellaceae</taxon>
        <taxon>Legionella</taxon>
    </lineage>
</organism>
<protein>
    <submittedName>
        <fullName evidence="1">Uncharacterized protein</fullName>
    </submittedName>
</protein>
<dbReference type="Proteomes" id="UP000054691">
    <property type="component" value="Unassembled WGS sequence"/>
</dbReference>
<reference evidence="1 2" key="1">
    <citation type="submission" date="2015-11" db="EMBL/GenBank/DDBJ databases">
        <title>Genomic analysis of 38 Legionella species identifies large and diverse effector repertoires.</title>
        <authorList>
            <person name="Burstein D."/>
            <person name="Amaro F."/>
            <person name="Zusman T."/>
            <person name="Lifshitz Z."/>
            <person name="Cohen O."/>
            <person name="Gilbert J.A."/>
            <person name="Pupko T."/>
            <person name="Shuman H.A."/>
            <person name="Segal G."/>
        </authorList>
    </citation>
    <scope>NUCLEOTIDE SEQUENCE [LARGE SCALE GENOMIC DNA]</scope>
    <source>
        <strain evidence="1 2">Lyon 8420412</strain>
    </source>
</reference>
<accession>A0ABR5R7M0</accession>